<evidence type="ECO:0000313" key="7">
    <source>
        <dbReference type="Proteomes" id="UP000297288"/>
    </source>
</evidence>
<dbReference type="InterPro" id="IPR011990">
    <property type="entry name" value="TPR-like_helical_dom_sf"/>
</dbReference>
<dbReference type="OrthoDB" id="9766710at2"/>
<evidence type="ECO:0000313" key="4">
    <source>
        <dbReference type="EMBL" id="SDC84560.1"/>
    </source>
</evidence>
<feature type="repeat" description="TPR" evidence="3">
    <location>
        <begin position="226"/>
        <end position="259"/>
    </location>
</feature>
<dbReference type="InterPro" id="IPR051685">
    <property type="entry name" value="Ycf3/AcsC/BcsC/TPR_MFPF"/>
</dbReference>
<evidence type="ECO:0000256" key="3">
    <source>
        <dbReference type="PROSITE-ProRule" id="PRU00339"/>
    </source>
</evidence>
<dbReference type="RefSeq" id="WP_091405345.1">
    <property type="nucleotide sequence ID" value="NZ_FMYV01000009.1"/>
</dbReference>
<evidence type="ECO:0000313" key="6">
    <source>
        <dbReference type="Proteomes" id="UP000199322"/>
    </source>
</evidence>
<gene>
    <name evidence="5" type="ORF">E4650_09360</name>
    <name evidence="4" type="ORF">SAMN04488588_1927</name>
</gene>
<dbReference type="STRING" id="28234.SAMN04488588_1927"/>
<keyword evidence="6" id="KW-1185">Reference proteome</keyword>
<dbReference type="Proteomes" id="UP000297288">
    <property type="component" value="Unassembled WGS sequence"/>
</dbReference>
<reference evidence="5 7" key="2">
    <citation type="submission" date="2019-04" db="EMBL/GenBank/DDBJ databases">
        <title>Draft genome sequence data and analysis of a Fermenting Bacterium, Geotoga petraea strain HO-Geo1, isolated from heavy-oil petroleum reservoir in Russia.</title>
        <authorList>
            <person name="Grouzdev D.S."/>
            <person name="Semenova E.M."/>
            <person name="Sokolova D.S."/>
            <person name="Tourova T.P."/>
            <person name="Poltaraus A.B."/>
            <person name="Nazina T.N."/>
        </authorList>
    </citation>
    <scope>NUCLEOTIDE SEQUENCE [LARGE SCALE GENOMIC DNA]</scope>
    <source>
        <strain evidence="5 7">HO-Geo1</strain>
    </source>
</reference>
<proteinExistence type="predicted"/>
<evidence type="ECO:0000256" key="2">
    <source>
        <dbReference type="ARBA" id="ARBA00022803"/>
    </source>
</evidence>
<dbReference type="PANTHER" id="PTHR44943">
    <property type="entry name" value="CELLULOSE SYNTHASE OPERON PROTEIN C"/>
    <property type="match status" value="1"/>
</dbReference>
<dbReference type="Pfam" id="PF13181">
    <property type="entry name" value="TPR_8"/>
    <property type="match status" value="2"/>
</dbReference>
<dbReference type="SMART" id="SM00028">
    <property type="entry name" value="TPR"/>
    <property type="match status" value="7"/>
</dbReference>
<protein>
    <submittedName>
        <fullName evidence="5">Tetratricopeptide repeat protein</fullName>
    </submittedName>
    <submittedName>
        <fullName evidence="4">Tetratricopeptide repeat-containing protein</fullName>
    </submittedName>
</protein>
<evidence type="ECO:0000313" key="5">
    <source>
        <dbReference type="EMBL" id="TGG86844.1"/>
    </source>
</evidence>
<dbReference type="Gene3D" id="1.25.40.10">
    <property type="entry name" value="Tetratricopeptide repeat domain"/>
    <property type="match status" value="4"/>
</dbReference>
<dbReference type="PROSITE" id="PS50005">
    <property type="entry name" value="TPR"/>
    <property type="match status" value="6"/>
</dbReference>
<dbReference type="PANTHER" id="PTHR44943:SF8">
    <property type="entry name" value="TPR REPEAT-CONTAINING PROTEIN MJ0263"/>
    <property type="match status" value="1"/>
</dbReference>
<dbReference type="InterPro" id="IPR019734">
    <property type="entry name" value="TPR_rpt"/>
</dbReference>
<dbReference type="Pfam" id="PF13174">
    <property type="entry name" value="TPR_6"/>
    <property type="match status" value="1"/>
</dbReference>
<keyword evidence="2 3" id="KW-0802">TPR repeat</keyword>
<keyword evidence="1" id="KW-0677">Repeat</keyword>
<feature type="repeat" description="TPR" evidence="3">
    <location>
        <begin position="37"/>
        <end position="70"/>
    </location>
</feature>
<organism evidence="4 6">
    <name type="scientific">Geotoga petraea</name>
    <dbReference type="NCBI Taxonomy" id="28234"/>
    <lineage>
        <taxon>Bacteria</taxon>
        <taxon>Thermotogati</taxon>
        <taxon>Thermotogota</taxon>
        <taxon>Thermotogae</taxon>
        <taxon>Petrotogales</taxon>
        <taxon>Petrotogaceae</taxon>
        <taxon>Geotoga</taxon>
    </lineage>
</organism>
<accession>A0A1G6PWH4</accession>
<feature type="repeat" description="TPR" evidence="3">
    <location>
        <begin position="3"/>
        <end position="36"/>
    </location>
</feature>
<dbReference type="EMBL" id="SRME01000007">
    <property type="protein sequence ID" value="TGG86844.1"/>
    <property type="molecule type" value="Genomic_DNA"/>
</dbReference>
<sequence>MKKEELIKKGDFEYSKGRIEKAIEYYEKALKKDHLSFEINSKLGTMRMSIRDYNGAIKAYRKAIKSNPDNSQIYFFMGNAYQAMGRISEAIRTYEDLLKKLDYDQYGFWSILSELYKENDENGKAKKLYEKKLKQAQISTEEHPEDPESYHKMAIVRRYEGNHKKAVENLEKAIELNNTEPIYYSEIVDSLINLSDLDQEKAKDDPYIQKAISILKNAIVNLENSKKVYEELSNIYLMSNQNEKAAETLKELLDKYPDHEDVYYRYHNILDKNLEDYDEIINTYSKLYEKYPENPKIIYCLINGYLRKENYDKAQEIAEKSVEQETANHMVIFSLGYIHEEKNNVEKAEKFYNLAIKENPFFFDAYFKLMLFYNKLNEKGKMKEIVEKMKKVGPMIKDPVLKKRFDEMIKNSPV</sequence>
<dbReference type="Proteomes" id="UP000199322">
    <property type="component" value="Unassembled WGS sequence"/>
</dbReference>
<dbReference type="Pfam" id="PF13432">
    <property type="entry name" value="TPR_16"/>
    <property type="match status" value="1"/>
</dbReference>
<dbReference type="SUPFAM" id="SSF48452">
    <property type="entry name" value="TPR-like"/>
    <property type="match status" value="2"/>
</dbReference>
<name>A0A1G6PWH4_9BACT</name>
<dbReference type="AlphaFoldDB" id="A0A1G6PWH4"/>
<feature type="repeat" description="TPR" evidence="3">
    <location>
        <begin position="329"/>
        <end position="362"/>
    </location>
</feature>
<dbReference type="EMBL" id="FMYV01000009">
    <property type="protein sequence ID" value="SDC84560.1"/>
    <property type="molecule type" value="Genomic_DNA"/>
</dbReference>
<feature type="repeat" description="TPR" evidence="3">
    <location>
        <begin position="71"/>
        <end position="104"/>
    </location>
</feature>
<reference evidence="4 6" key="1">
    <citation type="submission" date="2016-10" db="EMBL/GenBank/DDBJ databases">
        <authorList>
            <person name="de Groot N.N."/>
        </authorList>
    </citation>
    <scope>NUCLEOTIDE SEQUENCE [LARGE SCALE GENOMIC DNA]</scope>
    <source>
        <strain evidence="4 6">WG14</strain>
    </source>
</reference>
<dbReference type="Pfam" id="PF13414">
    <property type="entry name" value="TPR_11"/>
    <property type="match status" value="1"/>
</dbReference>
<evidence type="ECO:0000256" key="1">
    <source>
        <dbReference type="ARBA" id="ARBA00022737"/>
    </source>
</evidence>
<feature type="repeat" description="TPR" evidence="3">
    <location>
        <begin position="147"/>
        <end position="180"/>
    </location>
</feature>